<gene>
    <name evidence="7" type="ORF">STAS_11038</name>
</gene>
<keyword evidence="1" id="KW-0479">Metal-binding</keyword>
<evidence type="ECO:0000256" key="4">
    <source>
        <dbReference type="PROSITE-ProRule" id="PRU00175"/>
    </source>
</evidence>
<dbReference type="AlphaFoldDB" id="A0A5A7PQ64"/>
<organism evidence="7 8">
    <name type="scientific">Striga asiatica</name>
    <name type="common">Asiatic witchweed</name>
    <name type="synonym">Buchnera asiatica</name>
    <dbReference type="NCBI Taxonomy" id="4170"/>
    <lineage>
        <taxon>Eukaryota</taxon>
        <taxon>Viridiplantae</taxon>
        <taxon>Streptophyta</taxon>
        <taxon>Embryophyta</taxon>
        <taxon>Tracheophyta</taxon>
        <taxon>Spermatophyta</taxon>
        <taxon>Magnoliopsida</taxon>
        <taxon>eudicotyledons</taxon>
        <taxon>Gunneridae</taxon>
        <taxon>Pentapetalae</taxon>
        <taxon>asterids</taxon>
        <taxon>lamiids</taxon>
        <taxon>Lamiales</taxon>
        <taxon>Orobanchaceae</taxon>
        <taxon>Buchnereae</taxon>
        <taxon>Striga</taxon>
    </lineage>
</organism>
<evidence type="ECO:0000313" key="8">
    <source>
        <dbReference type="Proteomes" id="UP000325081"/>
    </source>
</evidence>
<dbReference type="FunFam" id="3.30.40.10:FF:000594">
    <property type="entry name" value="RING/U-box superfamily protein"/>
    <property type="match status" value="1"/>
</dbReference>
<evidence type="ECO:0000256" key="3">
    <source>
        <dbReference type="ARBA" id="ARBA00022833"/>
    </source>
</evidence>
<sequence>MKFCEKATGPSSFNIGTGKNFDKPGGWRSTHNRTSEMNILSPDEELRVVQEKAPLIYSSQHHVNNLERSKKGVSVTVGDNKGKDFISLERSYPPHSKESFSHHQARPGQLNGSSSTTNTLIKRQKQGLASSSRECSTSVSDDPEVVLLPKSTYHNTNNLEQIPEVAELSPQLKHNACDDGVARARQVEADEALARELQEQLYSELPVFGAAEVDEHIALALQHQDNSVRGPARSRNHVSNARLLMALVQYSFRLAVNRVKLFWGLGSVARSASSGRLTRLRSRFPGQARRLVYSGDSSSIFPEDMDVEMVVLHFCILQRMHILGALEEFNDMGLGLGINDIGLSAGILQVPRDFNENDYEMLLALDDNNDQHSGCSVHQINGLPQSKVHTENFDETCAVCLETPTIGDSIRHLPCLHKFHKDCIDPWLRRKTSCPVCKSSVT</sequence>
<dbReference type="Pfam" id="PF13639">
    <property type="entry name" value="zf-RING_2"/>
    <property type="match status" value="1"/>
</dbReference>
<accession>A0A5A7PQ64</accession>
<dbReference type="InterPro" id="IPR051834">
    <property type="entry name" value="RING_finger_E3_ligase"/>
</dbReference>
<feature type="domain" description="RING-type" evidence="6">
    <location>
        <begin position="397"/>
        <end position="438"/>
    </location>
</feature>
<dbReference type="EMBL" id="BKCP01004960">
    <property type="protein sequence ID" value="GER34788.1"/>
    <property type="molecule type" value="Genomic_DNA"/>
</dbReference>
<dbReference type="SMART" id="SM00184">
    <property type="entry name" value="RING"/>
    <property type="match status" value="1"/>
</dbReference>
<dbReference type="SUPFAM" id="SSF57850">
    <property type="entry name" value="RING/U-box"/>
    <property type="match status" value="1"/>
</dbReference>
<evidence type="ECO:0000259" key="6">
    <source>
        <dbReference type="PROSITE" id="PS50089"/>
    </source>
</evidence>
<feature type="region of interest" description="Disordered" evidence="5">
    <location>
        <begin position="90"/>
        <end position="143"/>
    </location>
</feature>
<dbReference type="Gene3D" id="3.30.40.10">
    <property type="entry name" value="Zinc/RING finger domain, C3HC4 (zinc finger)"/>
    <property type="match status" value="1"/>
</dbReference>
<dbReference type="OrthoDB" id="8062037at2759"/>
<evidence type="ECO:0000313" key="7">
    <source>
        <dbReference type="EMBL" id="GER34788.1"/>
    </source>
</evidence>
<dbReference type="GO" id="GO:0005634">
    <property type="term" value="C:nucleus"/>
    <property type="evidence" value="ECO:0007669"/>
    <property type="project" value="TreeGrafter"/>
</dbReference>
<dbReference type="GO" id="GO:0008270">
    <property type="term" value="F:zinc ion binding"/>
    <property type="evidence" value="ECO:0007669"/>
    <property type="project" value="UniProtKB-KW"/>
</dbReference>
<dbReference type="SMART" id="SM00744">
    <property type="entry name" value="RINGv"/>
    <property type="match status" value="1"/>
</dbReference>
<dbReference type="InterPro" id="IPR013083">
    <property type="entry name" value="Znf_RING/FYVE/PHD"/>
</dbReference>
<dbReference type="PANTHER" id="PTHR45931:SF25">
    <property type="entry name" value="E3 UBIQUITIN-PROTEIN LIGASE RLIM-LIKE ISOFORM X1"/>
    <property type="match status" value="1"/>
</dbReference>
<evidence type="ECO:0000256" key="1">
    <source>
        <dbReference type="ARBA" id="ARBA00022723"/>
    </source>
</evidence>
<dbReference type="GO" id="GO:0006511">
    <property type="term" value="P:ubiquitin-dependent protein catabolic process"/>
    <property type="evidence" value="ECO:0007669"/>
    <property type="project" value="TreeGrafter"/>
</dbReference>
<dbReference type="Proteomes" id="UP000325081">
    <property type="component" value="Unassembled WGS sequence"/>
</dbReference>
<dbReference type="InterPro" id="IPR001841">
    <property type="entry name" value="Znf_RING"/>
</dbReference>
<keyword evidence="3" id="KW-0862">Zinc</keyword>
<feature type="compositionally biased region" description="Polar residues" evidence="5">
    <location>
        <begin position="110"/>
        <end position="140"/>
    </location>
</feature>
<keyword evidence="8" id="KW-1185">Reference proteome</keyword>
<dbReference type="PROSITE" id="PS50089">
    <property type="entry name" value="ZF_RING_2"/>
    <property type="match status" value="1"/>
</dbReference>
<keyword evidence="2 4" id="KW-0863">Zinc-finger</keyword>
<name>A0A5A7PQ64_STRAF</name>
<comment type="caution">
    <text evidence="7">The sequence shown here is derived from an EMBL/GenBank/DDBJ whole genome shotgun (WGS) entry which is preliminary data.</text>
</comment>
<protein>
    <submittedName>
        <fullName evidence="7">RING/U-box superfamily protein</fullName>
    </submittedName>
</protein>
<reference evidence="8" key="1">
    <citation type="journal article" date="2019" name="Curr. Biol.">
        <title>Genome Sequence of Striga asiatica Provides Insight into the Evolution of Plant Parasitism.</title>
        <authorList>
            <person name="Yoshida S."/>
            <person name="Kim S."/>
            <person name="Wafula E.K."/>
            <person name="Tanskanen J."/>
            <person name="Kim Y.M."/>
            <person name="Honaas L."/>
            <person name="Yang Z."/>
            <person name="Spallek T."/>
            <person name="Conn C.E."/>
            <person name="Ichihashi Y."/>
            <person name="Cheong K."/>
            <person name="Cui S."/>
            <person name="Der J.P."/>
            <person name="Gundlach H."/>
            <person name="Jiao Y."/>
            <person name="Hori C."/>
            <person name="Ishida J.K."/>
            <person name="Kasahara H."/>
            <person name="Kiba T."/>
            <person name="Kim M.S."/>
            <person name="Koo N."/>
            <person name="Laohavisit A."/>
            <person name="Lee Y.H."/>
            <person name="Lumba S."/>
            <person name="McCourt P."/>
            <person name="Mortimer J.C."/>
            <person name="Mutuku J.M."/>
            <person name="Nomura T."/>
            <person name="Sasaki-Sekimoto Y."/>
            <person name="Seto Y."/>
            <person name="Wang Y."/>
            <person name="Wakatake T."/>
            <person name="Sakakibara H."/>
            <person name="Demura T."/>
            <person name="Yamaguchi S."/>
            <person name="Yoneyama K."/>
            <person name="Manabe R.I."/>
            <person name="Nelson D.C."/>
            <person name="Schulman A.H."/>
            <person name="Timko M.P."/>
            <person name="dePamphilis C.W."/>
            <person name="Choi D."/>
            <person name="Shirasu K."/>
        </authorList>
    </citation>
    <scope>NUCLEOTIDE SEQUENCE [LARGE SCALE GENOMIC DNA]</scope>
    <source>
        <strain evidence="8">cv. UVA1</strain>
    </source>
</reference>
<dbReference type="InterPro" id="IPR011016">
    <property type="entry name" value="Znf_RING-CH"/>
</dbReference>
<dbReference type="CDD" id="cd16454">
    <property type="entry name" value="RING-H2_PA-TM-RING"/>
    <property type="match status" value="1"/>
</dbReference>
<evidence type="ECO:0000256" key="5">
    <source>
        <dbReference type="SAM" id="MobiDB-lite"/>
    </source>
</evidence>
<dbReference type="GO" id="GO:0061630">
    <property type="term" value="F:ubiquitin protein ligase activity"/>
    <property type="evidence" value="ECO:0007669"/>
    <property type="project" value="TreeGrafter"/>
</dbReference>
<proteinExistence type="predicted"/>
<dbReference type="PANTHER" id="PTHR45931">
    <property type="entry name" value="SI:CH211-59O9.10"/>
    <property type="match status" value="1"/>
</dbReference>
<evidence type="ECO:0000256" key="2">
    <source>
        <dbReference type="ARBA" id="ARBA00022771"/>
    </source>
</evidence>